<dbReference type="EMBL" id="JYKN01003349">
    <property type="protein sequence ID" value="KKK12925.1"/>
    <property type="molecule type" value="Genomic_DNA"/>
</dbReference>
<dbReference type="GO" id="GO:0016491">
    <property type="term" value="F:oxidoreductase activity"/>
    <property type="evidence" value="ECO:0007669"/>
    <property type="project" value="UniProtKB-KW"/>
</dbReference>
<organism evidence="8 9">
    <name type="scientific">Aspergillus ochraceoroseus</name>
    <dbReference type="NCBI Taxonomy" id="138278"/>
    <lineage>
        <taxon>Eukaryota</taxon>
        <taxon>Fungi</taxon>
        <taxon>Dikarya</taxon>
        <taxon>Ascomycota</taxon>
        <taxon>Pezizomycotina</taxon>
        <taxon>Eurotiomycetes</taxon>
        <taxon>Eurotiomycetidae</taxon>
        <taxon>Eurotiales</taxon>
        <taxon>Aspergillaceae</taxon>
        <taxon>Aspergillus</taxon>
        <taxon>Aspergillus subgen. Nidulantes</taxon>
    </lineage>
</organism>
<dbReference type="PANTHER" id="PTHR42973:SF39">
    <property type="entry name" value="FAD-BINDING PCMH-TYPE DOMAIN-CONTAINING PROTEIN"/>
    <property type="match status" value="1"/>
</dbReference>
<proteinExistence type="inferred from homology"/>
<feature type="signal peptide" evidence="6">
    <location>
        <begin position="1"/>
        <end position="21"/>
    </location>
</feature>
<keyword evidence="9" id="KW-1185">Reference proteome</keyword>
<dbReference type="InterPro" id="IPR016166">
    <property type="entry name" value="FAD-bd_PCMH"/>
</dbReference>
<dbReference type="AlphaFoldDB" id="A0A0F8W4T5"/>
<gene>
    <name evidence="8" type="ORF">AOCH_000480</name>
</gene>
<sequence length="615" mass="67026">MFFRLATLVLVSAYVLRLSSIFSTDVQCRCRPQDRCWPSWESWQDLNQTIQGNLIALRPAGHVCFGDSHSAEACEEYIKNSHNGTWRVLNPASLQLMNWEYSREGKESCHVGKEGHPAQCAQGRVALYSASVQTVPQVQEVVRFAAAHRLRLTVRNTGHDLAGRSTSPGSLQIHTAGLKGIQAIDSFRPAVPWGQEVDSYGPAVTVGAGVLTGELYADASKEGYTVVGGSCSTVGISGGWMQGGGYGILSPSKGLGVDNVLEFSMITAEGAYIVANEHHNQDLFWAVRGGGGGTFGIVTSVTFRRFPDMPATVTKLTAVDPRGPGTAFWKAVEAHLRTLPALIHQGISVQTYVMPIFPPGGALLSVEIYAVNQTDPQRNPAIQEFQDQLEDLGLQVQSSDEHFDRISTYLAIPKGLDQAGVVLTASRFVSQPFMASASGPANMIRTLSQLQYGPGDVLSFDGMAGGQVTANPTQINSSAVHPDWRSTLFSLNLGRTLPEQPDWKVYQKVENELKHTQLPLLESIEGGQRGGYLGVPFPYEQHPSRTFWGSNYEGLLEVKRRWDPQDLFLTRIGVGSERWDDEGLCRIDTPHAAVKSAMEHAASWIYTIINGDPSA</sequence>
<keyword evidence="3" id="KW-0285">Flavoprotein</keyword>
<evidence type="ECO:0000256" key="2">
    <source>
        <dbReference type="ARBA" id="ARBA00005466"/>
    </source>
</evidence>
<dbReference type="PANTHER" id="PTHR42973">
    <property type="entry name" value="BINDING OXIDOREDUCTASE, PUTATIVE (AFU_ORTHOLOGUE AFUA_1G17690)-RELATED"/>
    <property type="match status" value="1"/>
</dbReference>
<keyword evidence="4" id="KW-0274">FAD</keyword>
<dbReference type="Pfam" id="PF01565">
    <property type="entry name" value="FAD_binding_4"/>
    <property type="match status" value="1"/>
</dbReference>
<reference evidence="8 9" key="1">
    <citation type="submission" date="2015-02" db="EMBL/GenBank/DDBJ databases">
        <title>Draft Genome Sequences of Two Closely-Related Aflatoxigenic Aspergillus Species Obtained from the Cote d'Ivoire.</title>
        <authorList>
            <person name="Moore G.G."/>
            <person name="Beltz S.B."/>
            <person name="Mack B.M."/>
        </authorList>
    </citation>
    <scope>NUCLEOTIDE SEQUENCE [LARGE SCALE GENOMIC DNA]</scope>
    <source>
        <strain evidence="8 9">SRRC1432</strain>
    </source>
</reference>
<protein>
    <recommendedName>
        <fullName evidence="7">FAD-binding PCMH-type domain-containing protein</fullName>
    </recommendedName>
</protein>
<feature type="chain" id="PRO_5002529186" description="FAD-binding PCMH-type domain-containing protein" evidence="6">
    <location>
        <begin position="22"/>
        <end position="615"/>
    </location>
</feature>
<dbReference type="GO" id="GO:0071949">
    <property type="term" value="F:FAD binding"/>
    <property type="evidence" value="ECO:0007669"/>
    <property type="project" value="InterPro"/>
</dbReference>
<evidence type="ECO:0000259" key="7">
    <source>
        <dbReference type="PROSITE" id="PS51387"/>
    </source>
</evidence>
<dbReference type="InterPro" id="IPR036318">
    <property type="entry name" value="FAD-bd_PCMH-like_sf"/>
</dbReference>
<dbReference type="SUPFAM" id="SSF56176">
    <property type="entry name" value="FAD-binding/transporter-associated domain-like"/>
    <property type="match status" value="1"/>
</dbReference>
<comment type="similarity">
    <text evidence="2">Belongs to the oxygen-dependent FAD-linked oxidoreductase family.</text>
</comment>
<comment type="caution">
    <text evidence="8">The sequence shown here is derived from an EMBL/GenBank/DDBJ whole genome shotgun (WGS) entry which is preliminary data.</text>
</comment>
<dbReference type="Proteomes" id="UP000034947">
    <property type="component" value="Unassembled WGS sequence"/>
</dbReference>
<evidence type="ECO:0000313" key="9">
    <source>
        <dbReference type="Proteomes" id="UP000034947"/>
    </source>
</evidence>
<evidence type="ECO:0000256" key="6">
    <source>
        <dbReference type="SAM" id="SignalP"/>
    </source>
</evidence>
<comment type="cofactor">
    <cofactor evidence="1">
        <name>FAD</name>
        <dbReference type="ChEBI" id="CHEBI:57692"/>
    </cofactor>
</comment>
<evidence type="ECO:0000256" key="3">
    <source>
        <dbReference type="ARBA" id="ARBA00022630"/>
    </source>
</evidence>
<dbReference type="InterPro" id="IPR006094">
    <property type="entry name" value="Oxid_FAD_bind_N"/>
</dbReference>
<keyword evidence="6" id="KW-0732">Signal</keyword>
<dbReference type="Gene3D" id="3.30.465.10">
    <property type="match status" value="1"/>
</dbReference>
<feature type="domain" description="FAD-binding PCMH-type" evidence="7">
    <location>
        <begin position="120"/>
        <end position="308"/>
    </location>
</feature>
<dbReference type="InterPro" id="IPR050416">
    <property type="entry name" value="FAD-linked_Oxidoreductase"/>
</dbReference>
<dbReference type="Pfam" id="PF08031">
    <property type="entry name" value="BBE"/>
    <property type="match status" value="1"/>
</dbReference>
<name>A0A0F8W4T5_9EURO</name>
<dbReference type="InterPro" id="IPR012951">
    <property type="entry name" value="BBE"/>
</dbReference>
<accession>A0A0F8W4T5</accession>
<keyword evidence="5" id="KW-0560">Oxidoreductase</keyword>
<evidence type="ECO:0000256" key="5">
    <source>
        <dbReference type="ARBA" id="ARBA00023002"/>
    </source>
</evidence>
<evidence type="ECO:0000256" key="4">
    <source>
        <dbReference type="ARBA" id="ARBA00022827"/>
    </source>
</evidence>
<dbReference type="Gene3D" id="3.40.462.20">
    <property type="match status" value="1"/>
</dbReference>
<dbReference type="VEuPathDB" id="FungiDB:P175DRAFT_0471211"/>
<evidence type="ECO:0000256" key="1">
    <source>
        <dbReference type="ARBA" id="ARBA00001974"/>
    </source>
</evidence>
<dbReference type="OrthoDB" id="9983560at2759"/>
<evidence type="ECO:0000313" key="8">
    <source>
        <dbReference type="EMBL" id="KKK12925.1"/>
    </source>
</evidence>
<dbReference type="InterPro" id="IPR016169">
    <property type="entry name" value="FAD-bd_PCMH_sub2"/>
</dbReference>
<dbReference type="PROSITE" id="PS51387">
    <property type="entry name" value="FAD_PCMH"/>
    <property type="match status" value="1"/>
</dbReference>